<protein>
    <recommendedName>
        <fullName evidence="2">DNA-3-methyladenine glycosylase II</fullName>
        <ecNumber evidence="2">3.2.2.21</ecNumber>
    </recommendedName>
</protein>
<dbReference type="PANTHER" id="PTHR43003">
    <property type="entry name" value="DNA-3-METHYLADENINE GLYCOSYLASE"/>
    <property type="match status" value="1"/>
</dbReference>
<evidence type="ECO:0000256" key="4">
    <source>
        <dbReference type="ARBA" id="ARBA00023204"/>
    </source>
</evidence>
<dbReference type="Gene3D" id="1.10.1670.40">
    <property type="match status" value="1"/>
</dbReference>
<evidence type="ECO:0000256" key="2">
    <source>
        <dbReference type="ARBA" id="ARBA00012000"/>
    </source>
</evidence>
<comment type="caution">
    <text evidence="6">The sequence shown here is derived from an EMBL/GenBank/DDBJ whole genome shotgun (WGS) entry which is preliminary data.</text>
</comment>
<dbReference type="SUPFAM" id="SSF48150">
    <property type="entry name" value="DNA-glycosylase"/>
    <property type="match status" value="1"/>
</dbReference>
<evidence type="ECO:0000256" key="3">
    <source>
        <dbReference type="ARBA" id="ARBA00022763"/>
    </source>
</evidence>
<dbReference type="EC" id="3.2.2.21" evidence="2"/>
<dbReference type="Pfam" id="PF00730">
    <property type="entry name" value="HhH-GPD"/>
    <property type="match status" value="1"/>
</dbReference>
<evidence type="ECO:0000313" key="6">
    <source>
        <dbReference type="EMBL" id="GGJ41230.1"/>
    </source>
</evidence>
<sequence>MKPMSSSAARAFLEQDPDLAPLLEKHTLPQSFKGSFDAFSGLCSIVIGQQVSVRSAVAVENRVLQHLGGFTPEKVLNTHEDVLGKLGLTRNKMRTLKGIATRVLQGLDLDLLQEESDQKVSEILLEMWGIGQWSTDMFLIFGLGHEDVFPWGDVALRRGFFRVMGENATPDVAERWRPFRSYAAWLLWQESETDLSIQPLFWVHV</sequence>
<gene>
    <name evidence="6" type="ORF">GCM10008938_29070</name>
</gene>
<dbReference type="Gene3D" id="1.10.340.30">
    <property type="entry name" value="Hypothetical protein, domain 2"/>
    <property type="match status" value="1"/>
</dbReference>
<evidence type="ECO:0000256" key="1">
    <source>
        <dbReference type="ARBA" id="ARBA00000086"/>
    </source>
</evidence>
<reference evidence="7" key="1">
    <citation type="journal article" date="2019" name="Int. J. Syst. Evol. Microbiol.">
        <title>The Global Catalogue of Microorganisms (GCM) 10K type strain sequencing project: providing services to taxonomists for standard genome sequencing and annotation.</title>
        <authorList>
            <consortium name="The Broad Institute Genomics Platform"/>
            <consortium name="The Broad Institute Genome Sequencing Center for Infectious Disease"/>
            <person name="Wu L."/>
            <person name="Ma J."/>
        </authorList>
    </citation>
    <scope>NUCLEOTIDE SEQUENCE [LARGE SCALE GENOMIC DNA]</scope>
    <source>
        <strain evidence="7">JCM 14370</strain>
    </source>
</reference>
<organism evidence="6 7">
    <name type="scientific">Deinococcus roseus</name>
    <dbReference type="NCBI Taxonomy" id="392414"/>
    <lineage>
        <taxon>Bacteria</taxon>
        <taxon>Thermotogati</taxon>
        <taxon>Deinococcota</taxon>
        <taxon>Deinococci</taxon>
        <taxon>Deinococcales</taxon>
        <taxon>Deinococcaceae</taxon>
        <taxon>Deinococcus</taxon>
    </lineage>
</organism>
<proteinExistence type="predicted"/>
<dbReference type="PANTHER" id="PTHR43003:SF5">
    <property type="entry name" value="DNA-3-METHYLADENINE GLYCOSYLASE"/>
    <property type="match status" value="1"/>
</dbReference>
<dbReference type="Proteomes" id="UP000632222">
    <property type="component" value="Unassembled WGS sequence"/>
</dbReference>
<dbReference type="InterPro" id="IPR011257">
    <property type="entry name" value="DNA_glycosylase"/>
</dbReference>
<keyword evidence="7" id="KW-1185">Reference proteome</keyword>
<keyword evidence="3" id="KW-0227">DNA damage</keyword>
<evidence type="ECO:0000313" key="7">
    <source>
        <dbReference type="Proteomes" id="UP000632222"/>
    </source>
</evidence>
<dbReference type="CDD" id="cd00056">
    <property type="entry name" value="ENDO3c"/>
    <property type="match status" value="1"/>
</dbReference>
<dbReference type="InterPro" id="IPR003265">
    <property type="entry name" value="HhH-GPD_domain"/>
</dbReference>
<feature type="domain" description="HhH-GPD" evidence="5">
    <location>
        <begin position="47"/>
        <end position="192"/>
    </location>
</feature>
<comment type="catalytic activity">
    <reaction evidence="1">
        <text>Hydrolysis of alkylated DNA, releasing 3-methyladenine, 3-methylguanine, 7-methylguanine and 7-methyladenine.</text>
        <dbReference type="EC" id="3.2.2.21"/>
    </reaction>
</comment>
<accession>A0ABQ2D3J0</accession>
<evidence type="ECO:0000259" key="5">
    <source>
        <dbReference type="SMART" id="SM00478"/>
    </source>
</evidence>
<name>A0ABQ2D3J0_9DEIO</name>
<dbReference type="InterPro" id="IPR051912">
    <property type="entry name" value="Alkylbase_DNA_Glycosylase/TA"/>
</dbReference>
<dbReference type="EMBL" id="BMOD01000011">
    <property type="protein sequence ID" value="GGJ41230.1"/>
    <property type="molecule type" value="Genomic_DNA"/>
</dbReference>
<dbReference type="SMART" id="SM00478">
    <property type="entry name" value="ENDO3c"/>
    <property type="match status" value="1"/>
</dbReference>
<keyword evidence="4" id="KW-0234">DNA repair</keyword>